<feature type="transmembrane region" description="Helical" evidence="1">
    <location>
        <begin position="336"/>
        <end position="358"/>
    </location>
</feature>
<dbReference type="AlphaFoldDB" id="A0A484SFE2"/>
<feature type="transmembrane region" description="Helical" evidence="1">
    <location>
        <begin position="147"/>
        <end position="168"/>
    </location>
</feature>
<keyword evidence="1" id="KW-1133">Transmembrane helix</keyword>
<feature type="transmembrane region" description="Helical" evidence="1">
    <location>
        <begin position="370"/>
        <end position="401"/>
    </location>
</feature>
<feature type="transmembrane region" description="Helical" evidence="1">
    <location>
        <begin position="54"/>
        <end position="75"/>
    </location>
</feature>
<evidence type="ECO:0000256" key="1">
    <source>
        <dbReference type="SAM" id="Phobius"/>
    </source>
</evidence>
<feature type="transmembrane region" description="Helical" evidence="1">
    <location>
        <begin position="95"/>
        <end position="112"/>
    </location>
</feature>
<reference evidence="3" key="1">
    <citation type="submission" date="2019-03" db="EMBL/GenBank/DDBJ databases">
        <authorList>
            <person name="Danneels B."/>
        </authorList>
    </citation>
    <scope>NUCLEOTIDE SEQUENCE</scope>
</reference>
<feature type="transmembrane region" description="Helical" evidence="1">
    <location>
        <begin position="218"/>
        <end position="241"/>
    </location>
</feature>
<feature type="transmembrane region" description="Helical" evidence="1">
    <location>
        <begin position="180"/>
        <end position="206"/>
    </location>
</feature>
<dbReference type="EMBL" id="CAADID010000007">
    <property type="protein sequence ID" value="VFR60561.1"/>
    <property type="molecule type" value="Genomic_DNA"/>
</dbReference>
<keyword evidence="1" id="KW-0812">Transmembrane</keyword>
<evidence type="ECO:0000313" key="2">
    <source>
        <dbReference type="EMBL" id="VFR50064.1"/>
    </source>
</evidence>
<protein>
    <submittedName>
        <fullName evidence="3">Uncharacterized protein</fullName>
    </submittedName>
</protein>
<accession>A0A484SFE2</accession>
<gene>
    <name evidence="2" type="ORF">ANT2_2753</name>
    <name evidence="3" type="ORF">ANT3_2755</name>
</gene>
<keyword evidence="1" id="KW-0472">Membrane</keyword>
<proteinExistence type="predicted"/>
<dbReference type="EMBL" id="CAADIG010000025">
    <property type="protein sequence ID" value="VFR50064.1"/>
    <property type="molecule type" value="Genomic_DNA"/>
</dbReference>
<organism evidence="3">
    <name type="scientific">plant metagenome</name>
    <dbReference type="NCBI Taxonomy" id="1297885"/>
    <lineage>
        <taxon>unclassified sequences</taxon>
        <taxon>metagenomes</taxon>
        <taxon>organismal metagenomes</taxon>
    </lineage>
</organism>
<name>A0A484SFE2_9ZZZZ</name>
<sequence>MQKNSSPAKPGGLLAALTSARSGPLLLCLGMLVAYCLLPLIIDAASSGTVRFGILATMTTVSVLAVLAGALTPVLDPWTSGRLPRLAVGSGTFNAAVWTPFLLFACVAWATAPEIPLIAALSGADPNEIAILREQFLKAREGWQASFVYINAIFSGALLPYSLALMFLHGMRVRWLAAGFFFLFCISFLEKVFFFKIALPMLYLILQGKAHTRLSPRMMVLGMCAILAAVTVFSGSGQLGAIQGDGFFSVTYVPEGGLAHLLWRSVAIPMVTAADAIRVLAEHFNDQPLLGATSSFLAGMFGMERIEYERMVFAAQWGQNETGTGSANSVFFTEAFVNFGWLGVILFSYVVGLLMRMFAVSRDEAFKALWLLFAFGVYTSGLIGMLLSNGFILLFIMALFVRIRVRTSRGRSFVPAMRPSSSTQNQN</sequence>
<evidence type="ECO:0000313" key="3">
    <source>
        <dbReference type="EMBL" id="VFR60561.1"/>
    </source>
</evidence>
<feature type="transmembrane region" description="Helical" evidence="1">
    <location>
        <begin position="23"/>
        <end position="42"/>
    </location>
</feature>